<feature type="compositionally biased region" description="Polar residues" evidence="3">
    <location>
        <begin position="24"/>
        <end position="34"/>
    </location>
</feature>
<reference evidence="5 6" key="1">
    <citation type="submission" date="2017-06" db="EMBL/GenBank/DDBJ databases">
        <title>A platform for efficient transgenesis in Macrostomum lignano, a flatworm model organism for stem cell research.</title>
        <authorList>
            <person name="Berezikov E."/>
        </authorList>
    </citation>
    <scope>NUCLEOTIDE SEQUENCE [LARGE SCALE GENOMIC DNA]</scope>
    <source>
        <strain evidence="5">DV1</strain>
        <tissue evidence="5">Whole organism</tissue>
    </source>
</reference>
<evidence type="ECO:0000259" key="4">
    <source>
        <dbReference type="PROSITE" id="PS50102"/>
    </source>
</evidence>
<evidence type="ECO:0000256" key="1">
    <source>
        <dbReference type="ARBA" id="ARBA00022884"/>
    </source>
</evidence>
<keyword evidence="1 2" id="KW-0694">RNA-binding</keyword>
<dbReference type="InterPro" id="IPR035979">
    <property type="entry name" value="RBD_domain_sf"/>
</dbReference>
<comment type="caution">
    <text evidence="5">The sequence shown here is derived from an EMBL/GenBank/DDBJ whole genome shotgun (WGS) entry which is preliminary data.</text>
</comment>
<keyword evidence="6" id="KW-1185">Reference proteome</keyword>
<dbReference type="CDD" id="cd12320">
    <property type="entry name" value="RRM6_RBM19_RRM5_MRD1"/>
    <property type="match status" value="1"/>
</dbReference>
<evidence type="ECO:0000256" key="3">
    <source>
        <dbReference type="SAM" id="MobiDB-lite"/>
    </source>
</evidence>
<proteinExistence type="predicted"/>
<feature type="region of interest" description="Disordered" evidence="3">
    <location>
        <begin position="716"/>
        <end position="736"/>
    </location>
</feature>
<feature type="domain" description="RRM" evidence="4">
    <location>
        <begin position="606"/>
        <end position="685"/>
    </location>
</feature>
<dbReference type="PANTHER" id="PTHR10352">
    <property type="entry name" value="EUKARYOTIC TRANSLATION INITIATION FACTOR 3 SUBUNIT G"/>
    <property type="match status" value="1"/>
</dbReference>
<gene>
    <name evidence="5" type="ORF">BOX15_Mlig023874g1</name>
</gene>
<feature type="domain" description="RRM" evidence="4">
    <location>
        <begin position="52"/>
        <end position="130"/>
    </location>
</feature>
<dbReference type="SUPFAM" id="SSF54928">
    <property type="entry name" value="RNA-binding domain, RBD"/>
    <property type="match status" value="3"/>
</dbReference>
<sequence>KAQQKLLKDQPQQRKQQQKLQSKEATSQNQITGKQDNEGHSVEAESIEVQSTRLFVNNLPSKTTEADLRRLFQPIPGQLTDVQLKFAPDGKFRRFAFVGFRSAESASAALKQLNGAFVGASRVQIMPCRPLPSRCQNSTEQSVAKKDLKVKVKSKTATPVSAVDDDELADEEPSKSSTGVLSGQFVVKLKGCPPGIQARTIREFFAPLPVQKVKIARTGCAYARLSTESDAQTAVSVYNKRNMGKKKVLVRRVAAESVETQPVTPSSSSKPKSTRAAGDIKPASQSEIEEKILDTGRLFARNLPYDIAEAELRTLFEPFGEVSELHLSYQSLLKRNKGFAFVSYLFPEHALKAYTALDGTDFMGRNLHLLPADGKPEDEDAELAEAKKSRQAGERPMTAFQRKKAAELRASSGTHLASWNALFLGADTVANLVSQQLGEAKANLLFEGQRAGSDGASVAVRLAHGEADLVAQTRRFLEENGVNLDSFGQRRPGSDERSDRVFLVKNLPVSAGTRDQLEKIYAAFPGFEKLVLPPTHGVTGLVAYATPQEARTAYRRTAFTRFVDRPLYLEWAPVGCLDQENKKQQEKAEATTDKQTQDEADQPTANKVLIRNVAFQANSKELRALLAPFGEIVGSVRLPRKPEGGHRGFAFAQFVSAESARRAVEQLSGSAHLYGRRLLLEFSGGDEGDGDGTGKQRADVETLRRRAVASVEAERAAKKRSRLVLDGGRNDDDGAV</sequence>
<name>A0A267EWS4_9PLAT</name>
<dbReference type="PROSITE" id="PS50102">
    <property type="entry name" value="RRM"/>
    <property type="match status" value="3"/>
</dbReference>
<feature type="region of interest" description="Disordered" evidence="3">
    <location>
        <begin position="259"/>
        <end position="283"/>
    </location>
</feature>
<evidence type="ECO:0000313" key="6">
    <source>
        <dbReference type="Proteomes" id="UP000215902"/>
    </source>
</evidence>
<dbReference type="SMART" id="SM00360">
    <property type="entry name" value="RRM"/>
    <property type="match status" value="5"/>
</dbReference>
<dbReference type="Proteomes" id="UP000215902">
    <property type="component" value="Unassembled WGS sequence"/>
</dbReference>
<feature type="region of interest" description="Disordered" evidence="3">
    <location>
        <begin position="1"/>
        <end position="44"/>
    </location>
</feature>
<dbReference type="AlphaFoldDB" id="A0A267EWS4"/>
<feature type="domain" description="RRM" evidence="4">
    <location>
        <begin position="296"/>
        <end position="374"/>
    </location>
</feature>
<dbReference type="InterPro" id="IPR012677">
    <property type="entry name" value="Nucleotide-bd_a/b_plait_sf"/>
</dbReference>
<protein>
    <recommendedName>
        <fullName evidence="4">RRM domain-containing protein</fullName>
    </recommendedName>
</protein>
<evidence type="ECO:0000313" key="5">
    <source>
        <dbReference type="EMBL" id="PAA65955.1"/>
    </source>
</evidence>
<feature type="region of interest" description="Disordered" evidence="3">
    <location>
        <begin position="373"/>
        <end position="398"/>
    </location>
</feature>
<feature type="compositionally biased region" description="Basic and acidic residues" evidence="3">
    <location>
        <begin position="1"/>
        <end position="12"/>
    </location>
</feature>
<dbReference type="EMBL" id="NIVC01001603">
    <property type="protein sequence ID" value="PAA65955.1"/>
    <property type="molecule type" value="Genomic_DNA"/>
</dbReference>
<feature type="compositionally biased region" description="Basic and acidic residues" evidence="3">
    <location>
        <begin position="384"/>
        <end position="393"/>
    </location>
</feature>
<feature type="region of interest" description="Disordered" evidence="3">
    <location>
        <begin position="582"/>
        <end position="603"/>
    </location>
</feature>
<dbReference type="Pfam" id="PF00076">
    <property type="entry name" value="RRM_1"/>
    <property type="match status" value="3"/>
</dbReference>
<dbReference type="STRING" id="282301.A0A267EWS4"/>
<dbReference type="GO" id="GO:0003723">
    <property type="term" value="F:RNA binding"/>
    <property type="evidence" value="ECO:0007669"/>
    <property type="project" value="UniProtKB-UniRule"/>
</dbReference>
<dbReference type="InterPro" id="IPR000504">
    <property type="entry name" value="RRM_dom"/>
</dbReference>
<accession>A0A267EWS4</accession>
<organism evidence="5 6">
    <name type="scientific">Macrostomum lignano</name>
    <dbReference type="NCBI Taxonomy" id="282301"/>
    <lineage>
        <taxon>Eukaryota</taxon>
        <taxon>Metazoa</taxon>
        <taxon>Spiralia</taxon>
        <taxon>Lophotrochozoa</taxon>
        <taxon>Platyhelminthes</taxon>
        <taxon>Rhabditophora</taxon>
        <taxon>Macrostomorpha</taxon>
        <taxon>Macrostomida</taxon>
        <taxon>Macrostomidae</taxon>
        <taxon>Macrostomum</taxon>
    </lineage>
</organism>
<feature type="compositionally biased region" description="Basic and acidic residues" evidence="3">
    <location>
        <begin position="582"/>
        <end position="597"/>
    </location>
</feature>
<dbReference type="OrthoDB" id="439639at2759"/>
<evidence type="ECO:0000256" key="2">
    <source>
        <dbReference type="PROSITE-ProRule" id="PRU00176"/>
    </source>
</evidence>
<feature type="non-terminal residue" evidence="5">
    <location>
        <position position="1"/>
    </location>
</feature>
<dbReference type="Gene3D" id="3.30.70.330">
    <property type="match status" value="5"/>
</dbReference>